<dbReference type="AlphaFoldDB" id="U2KR24"/>
<accession>U2KR24</accession>
<comment type="caution">
    <text evidence="1">The sequence shown here is derived from an EMBL/GenBank/DDBJ whole genome shotgun (WGS) entry which is preliminary data.</text>
</comment>
<dbReference type="HOGENOM" id="CLU_2510673_0_0_9"/>
<reference evidence="1 2" key="1">
    <citation type="submission" date="2013-07" db="EMBL/GenBank/DDBJ databases">
        <authorList>
            <person name="Weinstock G."/>
            <person name="Sodergren E."/>
            <person name="Wylie T."/>
            <person name="Fulton L."/>
            <person name="Fulton R."/>
            <person name="Fronick C."/>
            <person name="O'Laughlin M."/>
            <person name="Godfrey J."/>
            <person name="Miner T."/>
            <person name="Herter B."/>
            <person name="Appelbaum E."/>
            <person name="Cordes M."/>
            <person name="Lek S."/>
            <person name="Wollam A."/>
            <person name="Pepin K.H."/>
            <person name="Palsikar V.B."/>
            <person name="Mitreva M."/>
            <person name="Wilson R.K."/>
        </authorList>
    </citation>
    <scope>NUCLEOTIDE SEQUENCE [LARGE SCALE GENOMIC DNA]</scope>
    <source>
        <strain evidence="1 2">ATCC 27760</strain>
    </source>
</reference>
<protein>
    <submittedName>
        <fullName evidence="1">Uncharacterized protein</fullName>
    </submittedName>
</protein>
<dbReference type="STRING" id="411473.RUMCAL_01901"/>
<evidence type="ECO:0000313" key="1">
    <source>
        <dbReference type="EMBL" id="ERJ94732.1"/>
    </source>
</evidence>
<organism evidence="1 2">
    <name type="scientific">Ruminococcus callidus ATCC 27760</name>
    <dbReference type="NCBI Taxonomy" id="411473"/>
    <lineage>
        <taxon>Bacteria</taxon>
        <taxon>Bacillati</taxon>
        <taxon>Bacillota</taxon>
        <taxon>Clostridia</taxon>
        <taxon>Eubacteriales</taxon>
        <taxon>Oscillospiraceae</taxon>
        <taxon>Ruminococcus</taxon>
    </lineage>
</organism>
<gene>
    <name evidence="1" type="ORF">RUMCAL_01901</name>
</gene>
<dbReference type="PATRIC" id="fig|411473.3.peg.1560"/>
<keyword evidence="2" id="KW-1185">Reference proteome</keyword>
<name>U2KR24_9FIRM</name>
<dbReference type="Proteomes" id="UP000016662">
    <property type="component" value="Unassembled WGS sequence"/>
</dbReference>
<evidence type="ECO:0000313" key="2">
    <source>
        <dbReference type="Proteomes" id="UP000016662"/>
    </source>
</evidence>
<sequence length="85" mass="10106">MKVIVKRIPCRKKPAPDAAEQAKMEQERNERVWKDQLKYKEEYDLTEVSVEAIEDYIAHSTHIDENGKKKILLPKSFLLLWFLSF</sequence>
<proteinExistence type="predicted"/>
<dbReference type="EMBL" id="AWVF01000236">
    <property type="protein sequence ID" value="ERJ94732.1"/>
    <property type="molecule type" value="Genomic_DNA"/>
</dbReference>
<dbReference type="RefSeq" id="WP_021683398.1">
    <property type="nucleotide sequence ID" value="NZ_KI260480.1"/>
</dbReference>